<gene>
    <name evidence="2" type="ORF">CYR75_13590</name>
</gene>
<evidence type="ECO:0000313" key="2">
    <source>
        <dbReference type="EMBL" id="AUM75191.1"/>
    </source>
</evidence>
<dbReference type="Pfam" id="PF12860">
    <property type="entry name" value="PAS_7"/>
    <property type="match status" value="1"/>
</dbReference>
<evidence type="ECO:0000259" key="1">
    <source>
        <dbReference type="SMART" id="SM00091"/>
    </source>
</evidence>
<dbReference type="Pfam" id="PF13188">
    <property type="entry name" value="PAS_8"/>
    <property type="match status" value="1"/>
</dbReference>
<dbReference type="SUPFAM" id="SSF55785">
    <property type="entry name" value="PYP-like sensor domain (PAS domain)"/>
    <property type="match status" value="2"/>
</dbReference>
<dbReference type="InterPro" id="IPR000014">
    <property type="entry name" value="PAS"/>
</dbReference>
<organism evidence="2 3">
    <name type="scientific">Paracoccus jeotgali</name>
    <dbReference type="NCBI Taxonomy" id="2065379"/>
    <lineage>
        <taxon>Bacteria</taxon>
        <taxon>Pseudomonadati</taxon>
        <taxon>Pseudomonadota</taxon>
        <taxon>Alphaproteobacteria</taxon>
        <taxon>Rhodobacterales</taxon>
        <taxon>Paracoccaceae</taxon>
        <taxon>Paracoccus</taxon>
    </lineage>
</organism>
<dbReference type="RefSeq" id="WP_101500535.1">
    <property type="nucleotide sequence ID" value="NZ_CP025583.1"/>
</dbReference>
<dbReference type="InterPro" id="IPR035965">
    <property type="entry name" value="PAS-like_dom_sf"/>
</dbReference>
<dbReference type="Proteomes" id="UP000234882">
    <property type="component" value="Chromosome"/>
</dbReference>
<proteinExistence type="predicted"/>
<dbReference type="GO" id="GO:0016301">
    <property type="term" value="F:kinase activity"/>
    <property type="evidence" value="ECO:0007669"/>
    <property type="project" value="UniProtKB-KW"/>
</dbReference>
<dbReference type="AlphaFoldDB" id="A0A2K9MHT4"/>
<keyword evidence="2" id="KW-0808">Transferase</keyword>
<dbReference type="Gene3D" id="3.30.450.20">
    <property type="entry name" value="PAS domain"/>
    <property type="match status" value="1"/>
</dbReference>
<dbReference type="SMART" id="SM00091">
    <property type="entry name" value="PAS"/>
    <property type="match status" value="2"/>
</dbReference>
<keyword evidence="2" id="KW-0418">Kinase</keyword>
<accession>A0A2K9MHT4</accession>
<feature type="domain" description="PAS" evidence="1">
    <location>
        <begin position="154"/>
        <end position="219"/>
    </location>
</feature>
<dbReference type="OrthoDB" id="9797304at2"/>
<reference evidence="3" key="1">
    <citation type="submission" date="2017-12" db="EMBL/GenBank/DDBJ databases">
        <title>Genomic analysis of Paracoccus sp. CBA4604.</title>
        <authorList>
            <person name="Roh S.W."/>
            <person name="Kim J.Y."/>
            <person name="Kim J.S."/>
        </authorList>
    </citation>
    <scope>NUCLEOTIDE SEQUENCE [LARGE SCALE GENOMIC DNA]</scope>
    <source>
        <strain evidence="3">CBA4604</strain>
    </source>
</reference>
<dbReference type="KEGG" id="paru:CYR75_13590"/>
<sequence>MQPALTAAILTGSATLAVLLALLAMRWLERPARPALLGSDLVAPCIFLFRDGQLIDATAPAHTILAGCARPDLAGLRLWLAQRFDDLAALDETADGPARREVFGTDGTGSARLRLVVEHTHDGALRLTLIQPGSETAGIVVDSLSQQSLEQELALLRQVLDAAPMLITRRDEQDRIVWANSSYLDAAERSGVAPLWPLPEILAPEPAAAHDGNDRRARMDSPDGVHWFDCYTHQHGAETTSYALPADAEVKAEQNLREFLQTLTKTFADLPIGLAIFDRERHLQLFNPALIDLTGLPVGFVAARPSLYSVLDQLRELRMVPEPRDYRSWRRQISTLESAAAAGHHVETWSLPGGRTYRVTGRPHPDGAIAFLFEDITSEITLTRKFRADLALGMQVLDGLDQALIVFNAIGQVVMSNRVYADLWGPAPPRLADALQTWRGDWNEAPGLAELTAALQMDDATTRLTGLLLGPPKAGMLSWHVTPSPAASVCCDSRRRTRR</sequence>
<dbReference type="EMBL" id="CP025583">
    <property type="protein sequence ID" value="AUM75191.1"/>
    <property type="molecule type" value="Genomic_DNA"/>
</dbReference>
<protein>
    <submittedName>
        <fullName evidence="2">Histidine kinase</fullName>
    </submittedName>
</protein>
<name>A0A2K9MHT4_9RHOB</name>
<keyword evidence="3" id="KW-1185">Reference proteome</keyword>
<feature type="domain" description="PAS" evidence="1">
    <location>
        <begin position="261"/>
        <end position="328"/>
    </location>
</feature>
<evidence type="ECO:0000313" key="3">
    <source>
        <dbReference type="Proteomes" id="UP000234882"/>
    </source>
</evidence>